<organism evidence="1 2">
    <name type="scientific">Sulfurovum zhangzhouensis</name>
    <dbReference type="NCBI Taxonomy" id="3019067"/>
    <lineage>
        <taxon>Bacteria</taxon>
        <taxon>Pseudomonadati</taxon>
        <taxon>Campylobacterota</taxon>
        <taxon>Epsilonproteobacteria</taxon>
        <taxon>Campylobacterales</taxon>
        <taxon>Sulfurovaceae</taxon>
        <taxon>Sulfurovum</taxon>
    </lineage>
</organism>
<name>A0ABT7QWG1_9BACT</name>
<dbReference type="RefSeq" id="WP_289413076.1">
    <property type="nucleotide sequence ID" value="NZ_JAQIBD010000001.1"/>
</dbReference>
<evidence type="ECO:0000313" key="1">
    <source>
        <dbReference type="EMBL" id="MDM5271167.1"/>
    </source>
</evidence>
<keyword evidence="2" id="KW-1185">Reference proteome</keyword>
<gene>
    <name evidence="1" type="ORF">PGH07_03170</name>
</gene>
<dbReference type="Pfam" id="PF20159">
    <property type="entry name" value="YidB"/>
    <property type="match status" value="1"/>
</dbReference>
<dbReference type="Gene3D" id="1.10.10.690">
    <property type="entry name" value="YidB-like"/>
    <property type="match status" value="1"/>
</dbReference>
<dbReference type="Proteomes" id="UP001169069">
    <property type="component" value="Unassembled WGS sequence"/>
</dbReference>
<comment type="caution">
    <text evidence="1">The sequence shown here is derived from an EMBL/GenBank/DDBJ whole genome shotgun (WGS) entry which is preliminary data.</text>
</comment>
<dbReference type="EMBL" id="JAQIBD010000001">
    <property type="protein sequence ID" value="MDM5271167.1"/>
    <property type="molecule type" value="Genomic_DNA"/>
</dbReference>
<accession>A0ABT7QWG1</accession>
<dbReference type="InterPro" id="IPR045372">
    <property type="entry name" value="YidB"/>
</dbReference>
<protein>
    <submittedName>
        <fullName evidence="1">YidB family protein</fullName>
    </submittedName>
</protein>
<evidence type="ECO:0000313" key="2">
    <source>
        <dbReference type="Proteomes" id="UP001169069"/>
    </source>
</evidence>
<dbReference type="InterPro" id="IPR027405">
    <property type="entry name" value="YidB-like"/>
</dbReference>
<proteinExistence type="predicted"/>
<reference evidence="1" key="1">
    <citation type="submission" date="2023-01" db="EMBL/GenBank/DDBJ databases">
        <title>Sulfurovum sp. zt1-1 genome assembly.</title>
        <authorList>
            <person name="Wang J."/>
        </authorList>
    </citation>
    <scope>NUCLEOTIDE SEQUENCE</scope>
    <source>
        <strain evidence="1">Zt1-1</strain>
    </source>
</reference>
<dbReference type="SUPFAM" id="SSF140804">
    <property type="entry name" value="YidB-like"/>
    <property type="match status" value="1"/>
</dbReference>
<sequence>MELFRTGARFIEASSDNDLPGFDIDEVASALSNMFSHQDGTLDLSPIMIGLSKSGLSDIVNSWMGNGINLPILPEQIVTLLGEERVSRFADELGISQESAASALAKALPKVVDQATGGSDSIVDEMIGQAGSSQGAMELLSKMFR</sequence>